<dbReference type="Proteomes" id="UP000031368">
    <property type="component" value="Chromosome"/>
</dbReference>
<reference evidence="1 2" key="1">
    <citation type="submission" date="2013-11" db="EMBL/GenBank/DDBJ databases">
        <title>Complete genome sequence of Rhizobium gallicum bv. gallicum R602.</title>
        <authorList>
            <person name="Bustos P."/>
            <person name="Santamaria R.I."/>
            <person name="Lozano L."/>
            <person name="Acosta J.L."/>
            <person name="Ormeno-Orrillo E."/>
            <person name="Rogel M.A."/>
            <person name="Romero D."/>
            <person name="Cevallos M.A."/>
            <person name="Martinez-Romero E."/>
            <person name="Gonzalez V."/>
        </authorList>
    </citation>
    <scope>NUCLEOTIDE SEQUENCE [LARGE SCALE GENOMIC DNA]</scope>
    <source>
        <strain evidence="1 2">R602</strain>
    </source>
</reference>
<protein>
    <recommendedName>
        <fullName evidence="3">DUF2950 domain-containing protein</fullName>
    </recommendedName>
</protein>
<dbReference type="AlphaFoldDB" id="A0A0B4X063"/>
<name>A0A0B4X063_9HYPH</name>
<proteinExistence type="predicted"/>
<evidence type="ECO:0000313" key="1">
    <source>
        <dbReference type="EMBL" id="AJD40170.1"/>
    </source>
</evidence>
<organism evidence="1 2">
    <name type="scientific">Rhizobium gallicum bv. gallicum R602sp</name>
    <dbReference type="NCBI Taxonomy" id="1041138"/>
    <lineage>
        <taxon>Bacteria</taxon>
        <taxon>Pseudomonadati</taxon>
        <taxon>Pseudomonadota</taxon>
        <taxon>Alphaproteobacteria</taxon>
        <taxon>Hyphomicrobiales</taxon>
        <taxon>Rhizobiaceae</taxon>
        <taxon>Rhizobium/Agrobacterium group</taxon>
        <taxon>Rhizobium</taxon>
    </lineage>
</organism>
<dbReference type="Pfam" id="PF11453">
    <property type="entry name" value="DUF2950"/>
    <property type="match status" value="1"/>
</dbReference>
<dbReference type="HOGENOM" id="CLU_2384110_0_0_5"/>
<dbReference type="EMBL" id="CP006877">
    <property type="protein sequence ID" value="AJD40170.1"/>
    <property type="molecule type" value="Genomic_DNA"/>
</dbReference>
<accession>A0A0B4X063</accession>
<keyword evidence="2" id="KW-1185">Reference proteome</keyword>
<gene>
    <name evidence="1" type="ORF">RGR602_CH00808</name>
</gene>
<dbReference type="KEGG" id="rga:RGR602_CH00808"/>
<dbReference type="InterPro" id="IPR021556">
    <property type="entry name" value="DUF2950"/>
</dbReference>
<evidence type="ECO:0000313" key="2">
    <source>
        <dbReference type="Proteomes" id="UP000031368"/>
    </source>
</evidence>
<sequence>MHDRQRWTAVTFIRLAVKAFFAPVSARRQASYGNVIAGFGLVAWPVTNGETGIHTFVVNRNGIDYQADLGGGTEKLASGIERLKPNDNWAVIED</sequence>
<evidence type="ECO:0008006" key="3">
    <source>
        <dbReference type="Google" id="ProtNLM"/>
    </source>
</evidence>